<reference evidence="2 3" key="1">
    <citation type="submission" date="2014-02" db="EMBL/GenBank/DDBJ databases">
        <authorList>
            <person name="Sears C."/>
            <person name="Carroll K."/>
            <person name="Sack B.R."/>
            <person name="Qadri F."/>
            <person name="Myers L.L."/>
            <person name="Chung G.-T."/>
            <person name="Escheverria P."/>
            <person name="Fraser C.M."/>
            <person name="Sadzewicz L."/>
            <person name="Shefchek K.A."/>
            <person name="Tallon L."/>
            <person name="Das S.P."/>
            <person name="Daugherty S."/>
            <person name="Mongodin E.F."/>
        </authorList>
    </citation>
    <scope>NUCLEOTIDE SEQUENCE [LARGE SCALE GENOMIC DNA]</scope>
    <source>
        <strain evidence="2 3">3976T8</strain>
    </source>
</reference>
<dbReference type="AlphaFoldDB" id="A0A016AJB8"/>
<proteinExistence type="predicted"/>
<comment type="caution">
    <text evidence="2">The sequence shown here is derived from an EMBL/GenBank/DDBJ whole genome shotgun (WGS) entry which is preliminary data.</text>
</comment>
<keyword evidence="1" id="KW-0812">Transmembrane</keyword>
<accession>A0A016AJB8</accession>
<evidence type="ECO:0000313" key="2">
    <source>
        <dbReference type="EMBL" id="EXZ71530.1"/>
    </source>
</evidence>
<name>A0A016AJB8_BACFG</name>
<keyword evidence="1" id="KW-1133">Transmembrane helix</keyword>
<dbReference type="EMBL" id="JGDS01000066">
    <property type="protein sequence ID" value="EXZ71530.1"/>
    <property type="molecule type" value="Genomic_DNA"/>
</dbReference>
<feature type="transmembrane region" description="Helical" evidence="1">
    <location>
        <begin position="6"/>
        <end position="29"/>
    </location>
</feature>
<evidence type="ECO:0000256" key="1">
    <source>
        <dbReference type="SAM" id="Phobius"/>
    </source>
</evidence>
<organism evidence="2 3">
    <name type="scientific">Bacteroides fragilis str. 3976T8</name>
    <dbReference type="NCBI Taxonomy" id="1339314"/>
    <lineage>
        <taxon>Bacteria</taxon>
        <taxon>Pseudomonadati</taxon>
        <taxon>Bacteroidota</taxon>
        <taxon>Bacteroidia</taxon>
        <taxon>Bacteroidales</taxon>
        <taxon>Bacteroidaceae</taxon>
        <taxon>Bacteroides</taxon>
    </lineage>
</organism>
<evidence type="ECO:0000313" key="3">
    <source>
        <dbReference type="Proteomes" id="UP000020938"/>
    </source>
</evidence>
<keyword evidence="1" id="KW-0472">Membrane</keyword>
<dbReference type="Proteomes" id="UP000020938">
    <property type="component" value="Unassembled WGS sequence"/>
</dbReference>
<dbReference type="PATRIC" id="fig|1339314.3.peg.4307"/>
<gene>
    <name evidence="2" type="ORF">M123_4163</name>
</gene>
<sequence>MKNPAFFLPVIIEIIDSFCFLCNAFYLYLYRAKRSKP</sequence>
<protein>
    <submittedName>
        <fullName evidence="2">Putative membrane protein</fullName>
    </submittedName>
</protein>